<evidence type="ECO:0000256" key="3">
    <source>
        <dbReference type="ARBA" id="ARBA00022989"/>
    </source>
</evidence>
<feature type="region of interest" description="Disordered" evidence="6">
    <location>
        <begin position="304"/>
        <end position="341"/>
    </location>
</feature>
<keyword evidence="3 7" id="KW-1133">Transmembrane helix</keyword>
<evidence type="ECO:0000259" key="8">
    <source>
        <dbReference type="Pfam" id="PF20684"/>
    </source>
</evidence>
<dbReference type="Pfam" id="PF20684">
    <property type="entry name" value="Fung_rhodopsin"/>
    <property type="match status" value="1"/>
</dbReference>
<accession>A0A5J5FB94</accession>
<feature type="domain" description="Rhodopsin" evidence="8">
    <location>
        <begin position="50"/>
        <end position="288"/>
    </location>
</feature>
<feature type="transmembrane region" description="Helical" evidence="7">
    <location>
        <begin position="47"/>
        <end position="77"/>
    </location>
</feature>
<feature type="transmembrane region" description="Helical" evidence="7">
    <location>
        <begin position="131"/>
        <end position="154"/>
    </location>
</feature>
<evidence type="ECO:0000256" key="4">
    <source>
        <dbReference type="ARBA" id="ARBA00023136"/>
    </source>
</evidence>
<comment type="caution">
    <text evidence="9">The sequence shown here is derived from an EMBL/GenBank/DDBJ whole genome shotgun (WGS) entry which is preliminary data.</text>
</comment>
<evidence type="ECO:0000313" key="9">
    <source>
        <dbReference type="EMBL" id="KAA8914633.1"/>
    </source>
</evidence>
<dbReference type="Proteomes" id="UP000326924">
    <property type="component" value="Unassembled WGS sequence"/>
</dbReference>
<evidence type="ECO:0000256" key="6">
    <source>
        <dbReference type="SAM" id="MobiDB-lite"/>
    </source>
</evidence>
<organism evidence="9 10">
    <name type="scientific">Sphaerosporella brunnea</name>
    <dbReference type="NCBI Taxonomy" id="1250544"/>
    <lineage>
        <taxon>Eukaryota</taxon>
        <taxon>Fungi</taxon>
        <taxon>Dikarya</taxon>
        <taxon>Ascomycota</taxon>
        <taxon>Pezizomycotina</taxon>
        <taxon>Pezizomycetes</taxon>
        <taxon>Pezizales</taxon>
        <taxon>Pyronemataceae</taxon>
        <taxon>Sphaerosporella</taxon>
    </lineage>
</organism>
<evidence type="ECO:0000256" key="5">
    <source>
        <dbReference type="ARBA" id="ARBA00038359"/>
    </source>
</evidence>
<protein>
    <recommendedName>
        <fullName evidence="8">Rhodopsin domain-containing protein</fullName>
    </recommendedName>
</protein>
<keyword evidence="4 7" id="KW-0472">Membrane</keyword>
<sequence length="374" mass="41213">MSHYSTAARVSRDVIFLVLMFAFTAGRIAHGRWKWRSRRVTSRHSEIFAASCLVLTTSLSIVMVGLTFQDIVIVSHLKTDEDVLDYNLKPYTNLVTYLLYLFQTFCVYLLKGTFLALFFSYATHMKRSIGILLYATVALTLLGLVASILLYALWCRPTPVNWHLVLGPDGSQQSCMIAIDVKANGILAVINIAVDIFIAVLGIFIINSISLRTRTERCAISIIVTIGFLSIMAAAARWGTMYYVWSDPSKTATRVTTSNLVLMEHFMRIEILFGTLAYGLPIARKFLARAVTQFRLLTSSLGERWSGSHRSHGSGSAGRGAAPSASVRRGPLSESNETLGTKDVLSLSDALELQEGASRPSSSDGFPKSHTQIV</sequence>
<evidence type="ECO:0000313" key="10">
    <source>
        <dbReference type="Proteomes" id="UP000326924"/>
    </source>
</evidence>
<dbReference type="GO" id="GO:0016020">
    <property type="term" value="C:membrane"/>
    <property type="evidence" value="ECO:0007669"/>
    <property type="project" value="UniProtKB-SubCell"/>
</dbReference>
<dbReference type="InterPro" id="IPR052337">
    <property type="entry name" value="SAT4-like"/>
</dbReference>
<feature type="compositionally biased region" description="Low complexity" evidence="6">
    <location>
        <begin position="319"/>
        <end position="330"/>
    </location>
</feature>
<feature type="transmembrane region" description="Helical" evidence="7">
    <location>
        <begin position="186"/>
        <end position="206"/>
    </location>
</feature>
<dbReference type="InParanoid" id="A0A5J5FB94"/>
<name>A0A5J5FB94_9PEZI</name>
<feature type="transmembrane region" description="Helical" evidence="7">
    <location>
        <begin position="265"/>
        <end position="283"/>
    </location>
</feature>
<evidence type="ECO:0000256" key="2">
    <source>
        <dbReference type="ARBA" id="ARBA00022692"/>
    </source>
</evidence>
<dbReference type="InterPro" id="IPR049326">
    <property type="entry name" value="Rhodopsin_dom_fungi"/>
</dbReference>
<feature type="compositionally biased region" description="Polar residues" evidence="6">
    <location>
        <begin position="359"/>
        <end position="374"/>
    </location>
</feature>
<evidence type="ECO:0000256" key="7">
    <source>
        <dbReference type="SAM" id="Phobius"/>
    </source>
</evidence>
<dbReference type="PANTHER" id="PTHR33048">
    <property type="entry name" value="PTH11-LIKE INTEGRAL MEMBRANE PROTEIN (AFU_ORTHOLOGUE AFUA_5G11245)"/>
    <property type="match status" value="1"/>
</dbReference>
<gene>
    <name evidence="9" type="ORF">FN846DRAFT_479879</name>
</gene>
<dbReference type="PANTHER" id="PTHR33048:SF47">
    <property type="entry name" value="INTEGRAL MEMBRANE PROTEIN-RELATED"/>
    <property type="match status" value="1"/>
</dbReference>
<keyword evidence="10" id="KW-1185">Reference proteome</keyword>
<feature type="transmembrane region" description="Helical" evidence="7">
    <location>
        <begin position="6"/>
        <end position="26"/>
    </location>
</feature>
<evidence type="ECO:0000256" key="1">
    <source>
        <dbReference type="ARBA" id="ARBA00004141"/>
    </source>
</evidence>
<comment type="similarity">
    <text evidence="5">Belongs to the SAT4 family.</text>
</comment>
<feature type="transmembrane region" description="Helical" evidence="7">
    <location>
        <begin position="218"/>
        <end position="245"/>
    </location>
</feature>
<feature type="region of interest" description="Disordered" evidence="6">
    <location>
        <begin position="354"/>
        <end position="374"/>
    </location>
</feature>
<dbReference type="EMBL" id="VXIS01000004">
    <property type="protein sequence ID" value="KAA8914633.1"/>
    <property type="molecule type" value="Genomic_DNA"/>
</dbReference>
<keyword evidence="2 7" id="KW-0812">Transmembrane</keyword>
<dbReference type="OrthoDB" id="5372266at2759"/>
<reference evidence="9 10" key="1">
    <citation type="submission" date="2019-09" db="EMBL/GenBank/DDBJ databases">
        <title>Draft genome of the ectomycorrhizal ascomycete Sphaerosporella brunnea.</title>
        <authorList>
            <consortium name="DOE Joint Genome Institute"/>
            <person name="Benucci G.M."/>
            <person name="Marozzi G."/>
            <person name="Antonielli L."/>
            <person name="Sanchez S."/>
            <person name="Marco P."/>
            <person name="Wang X."/>
            <person name="Falini L.B."/>
            <person name="Barry K."/>
            <person name="Haridas S."/>
            <person name="Lipzen A."/>
            <person name="Labutti K."/>
            <person name="Grigoriev I.V."/>
            <person name="Murat C."/>
            <person name="Martin F."/>
            <person name="Albertini E."/>
            <person name="Donnini D."/>
            <person name="Bonito G."/>
        </authorList>
    </citation>
    <scope>NUCLEOTIDE SEQUENCE [LARGE SCALE GENOMIC DNA]</scope>
    <source>
        <strain evidence="9 10">Sb_GMNB300</strain>
    </source>
</reference>
<dbReference type="AlphaFoldDB" id="A0A5J5FB94"/>
<proteinExistence type="inferred from homology"/>
<comment type="subcellular location">
    <subcellularLocation>
        <location evidence="1">Membrane</location>
        <topology evidence="1">Multi-pass membrane protein</topology>
    </subcellularLocation>
</comment>
<feature type="transmembrane region" description="Helical" evidence="7">
    <location>
        <begin position="97"/>
        <end position="119"/>
    </location>
</feature>